<evidence type="ECO:0000259" key="3">
    <source>
        <dbReference type="PROSITE" id="PS50937"/>
    </source>
</evidence>
<dbReference type="PANTHER" id="PTHR30204">
    <property type="entry name" value="REDOX-CYCLING DRUG-SENSING TRANSCRIPTIONAL ACTIVATOR SOXR"/>
    <property type="match status" value="1"/>
</dbReference>
<feature type="domain" description="HTH merR-type" evidence="3">
    <location>
        <begin position="22"/>
        <end position="91"/>
    </location>
</feature>
<dbReference type="Pfam" id="PF13411">
    <property type="entry name" value="MerR_1"/>
    <property type="match status" value="1"/>
</dbReference>
<gene>
    <name evidence="4" type="ORF">GCM10009760_33790</name>
</gene>
<reference evidence="4 5" key="1">
    <citation type="journal article" date="2019" name="Int. J. Syst. Evol. Microbiol.">
        <title>The Global Catalogue of Microorganisms (GCM) 10K type strain sequencing project: providing services to taxonomists for standard genome sequencing and annotation.</title>
        <authorList>
            <consortium name="The Broad Institute Genomics Platform"/>
            <consortium name="The Broad Institute Genome Sequencing Center for Infectious Disease"/>
            <person name="Wu L."/>
            <person name="Ma J."/>
        </authorList>
    </citation>
    <scope>NUCLEOTIDE SEQUENCE [LARGE SCALE GENOMIC DNA]</scope>
    <source>
        <strain evidence="4 5">JCM 14560</strain>
    </source>
</reference>
<evidence type="ECO:0000256" key="1">
    <source>
        <dbReference type="ARBA" id="ARBA00023125"/>
    </source>
</evidence>
<sequence>MSAPTSTDRTHRDDGTASGDRPLSIGELAEAAGVSVKTVRFYSDSGLLPESGRSAGGHRRYGRPALERLLTVRRLRALGVALPAIAELLREETGLDGVLARQRAELARQLTELRWREASLSALTEVGGDPALLPLLGEALRSTPATDTFVEFWRRILPLRLPRRLTTSIIDASVPDLPADPTPAQAVAYARLHALTADRAVAAGIRNATAGFEIDFVQFYEGLGEAYALTTRHLLAGTPPGPGDALDCFVGVYARAKHRADTPAFRRTLAHRPALAADHEMAAYWSHSAELRPAGDPDMGAAEVWLTAALAAAQEREHPAGSAR</sequence>
<evidence type="ECO:0000313" key="4">
    <source>
        <dbReference type="EMBL" id="GAA2145297.1"/>
    </source>
</evidence>
<name>A0ABN2ZPC4_9ACTN</name>
<evidence type="ECO:0000256" key="2">
    <source>
        <dbReference type="SAM" id="MobiDB-lite"/>
    </source>
</evidence>
<dbReference type="Gene3D" id="1.10.1660.10">
    <property type="match status" value="1"/>
</dbReference>
<dbReference type="EMBL" id="BAAANT010000017">
    <property type="protein sequence ID" value="GAA2145297.1"/>
    <property type="molecule type" value="Genomic_DNA"/>
</dbReference>
<dbReference type="PANTHER" id="PTHR30204:SF93">
    <property type="entry name" value="HTH MERR-TYPE DOMAIN-CONTAINING PROTEIN"/>
    <property type="match status" value="1"/>
</dbReference>
<dbReference type="SMART" id="SM00422">
    <property type="entry name" value="HTH_MERR"/>
    <property type="match status" value="1"/>
</dbReference>
<dbReference type="RefSeq" id="WP_344465702.1">
    <property type="nucleotide sequence ID" value="NZ_BAAANT010000017.1"/>
</dbReference>
<dbReference type="Proteomes" id="UP001422759">
    <property type="component" value="Unassembled WGS sequence"/>
</dbReference>
<dbReference type="InterPro" id="IPR000551">
    <property type="entry name" value="MerR-type_HTH_dom"/>
</dbReference>
<keyword evidence="5" id="KW-1185">Reference proteome</keyword>
<protein>
    <submittedName>
        <fullName evidence="4">MerR family transcriptional regulator</fullName>
    </submittedName>
</protein>
<dbReference type="InterPro" id="IPR009061">
    <property type="entry name" value="DNA-bd_dom_put_sf"/>
</dbReference>
<dbReference type="PROSITE" id="PS50937">
    <property type="entry name" value="HTH_MERR_2"/>
    <property type="match status" value="1"/>
</dbReference>
<dbReference type="InterPro" id="IPR047057">
    <property type="entry name" value="MerR_fam"/>
</dbReference>
<dbReference type="PRINTS" id="PR00040">
    <property type="entry name" value="HTHMERR"/>
</dbReference>
<comment type="caution">
    <text evidence="4">The sequence shown here is derived from an EMBL/GenBank/DDBJ whole genome shotgun (WGS) entry which is preliminary data.</text>
</comment>
<dbReference type="SUPFAM" id="SSF46955">
    <property type="entry name" value="Putative DNA-binding domain"/>
    <property type="match status" value="1"/>
</dbReference>
<proteinExistence type="predicted"/>
<feature type="region of interest" description="Disordered" evidence="2">
    <location>
        <begin position="1"/>
        <end position="23"/>
    </location>
</feature>
<evidence type="ECO:0000313" key="5">
    <source>
        <dbReference type="Proteomes" id="UP001422759"/>
    </source>
</evidence>
<organism evidence="4 5">
    <name type="scientific">Kitasatospora kazusensis</name>
    <dbReference type="NCBI Taxonomy" id="407974"/>
    <lineage>
        <taxon>Bacteria</taxon>
        <taxon>Bacillati</taxon>
        <taxon>Actinomycetota</taxon>
        <taxon>Actinomycetes</taxon>
        <taxon>Kitasatosporales</taxon>
        <taxon>Streptomycetaceae</taxon>
        <taxon>Kitasatospora</taxon>
    </lineage>
</organism>
<accession>A0ABN2ZPC4</accession>
<keyword evidence="1" id="KW-0238">DNA-binding</keyword>